<dbReference type="GO" id="GO:0005576">
    <property type="term" value="C:extracellular region"/>
    <property type="evidence" value="ECO:0007669"/>
    <property type="project" value="UniProtKB-SubCell"/>
</dbReference>
<dbReference type="EMBL" id="CP071793">
    <property type="protein sequence ID" value="QTD49299.1"/>
    <property type="molecule type" value="Genomic_DNA"/>
</dbReference>
<evidence type="ECO:0000313" key="5">
    <source>
        <dbReference type="EMBL" id="QTD49299.1"/>
    </source>
</evidence>
<dbReference type="Gene3D" id="2.40.128.30">
    <property type="entry name" value="Avidin-like"/>
    <property type="match status" value="1"/>
</dbReference>
<proteinExistence type="predicted"/>
<keyword evidence="6" id="KW-1185">Reference proteome</keyword>
<dbReference type="Pfam" id="PF01382">
    <property type="entry name" value="Avidin"/>
    <property type="match status" value="1"/>
</dbReference>
<evidence type="ECO:0000256" key="1">
    <source>
        <dbReference type="ARBA" id="ARBA00004613"/>
    </source>
</evidence>
<dbReference type="GO" id="GO:0009374">
    <property type="term" value="F:biotin binding"/>
    <property type="evidence" value="ECO:0007669"/>
    <property type="project" value="InterPro"/>
</dbReference>
<organism evidence="5 6">
    <name type="scientific">Sulfidibacter corallicola</name>
    <dbReference type="NCBI Taxonomy" id="2818388"/>
    <lineage>
        <taxon>Bacteria</taxon>
        <taxon>Pseudomonadati</taxon>
        <taxon>Acidobacteriota</taxon>
        <taxon>Holophagae</taxon>
        <taxon>Acanthopleuribacterales</taxon>
        <taxon>Acanthopleuribacteraceae</taxon>
        <taxon>Sulfidibacter</taxon>
    </lineage>
</organism>
<dbReference type="AlphaFoldDB" id="A0A8A4TGV3"/>
<evidence type="ECO:0000256" key="4">
    <source>
        <dbReference type="SAM" id="SignalP"/>
    </source>
</evidence>
<evidence type="ECO:0008006" key="7">
    <source>
        <dbReference type="Google" id="ProtNLM"/>
    </source>
</evidence>
<feature type="chain" id="PRO_5035187848" description="Avidin family protein" evidence="4">
    <location>
        <begin position="20"/>
        <end position="145"/>
    </location>
</feature>
<protein>
    <recommendedName>
        <fullName evidence="7">Avidin family protein</fullName>
    </recommendedName>
</protein>
<evidence type="ECO:0000313" key="6">
    <source>
        <dbReference type="Proteomes" id="UP000663929"/>
    </source>
</evidence>
<dbReference type="InterPro" id="IPR051764">
    <property type="entry name" value="Avidin/Streptavidin-rel"/>
</dbReference>
<sequence>MKKFAILTFALSFAFPLFGQSPKPNCKNLQGDWVNELESVITINKVTETGPGYGTFEGLYKPPGSAGKVFALSGLYNDVAGSGHQAKALTFSVQWRDWGTLTTWACTCQEVNGVPTLKSVLHIIRANADVAWSHVTTNTETFVPK</sequence>
<keyword evidence="2" id="KW-0964">Secreted</keyword>
<dbReference type="InterPro" id="IPR036896">
    <property type="entry name" value="Avidin-like_sf"/>
</dbReference>
<reference evidence="5" key="1">
    <citation type="submission" date="2021-03" db="EMBL/GenBank/DDBJ databases">
        <title>Acanthopleuribacteraceae sp. M133.</title>
        <authorList>
            <person name="Wang G."/>
        </authorList>
    </citation>
    <scope>NUCLEOTIDE SEQUENCE</scope>
    <source>
        <strain evidence="5">M133</strain>
    </source>
</reference>
<feature type="signal peptide" evidence="4">
    <location>
        <begin position="1"/>
        <end position="19"/>
    </location>
</feature>
<dbReference type="RefSeq" id="WP_237378936.1">
    <property type="nucleotide sequence ID" value="NZ_CP071793.1"/>
</dbReference>
<keyword evidence="3 4" id="KW-0732">Signal</keyword>
<dbReference type="PROSITE" id="PS51326">
    <property type="entry name" value="AVIDIN_2"/>
    <property type="match status" value="1"/>
</dbReference>
<evidence type="ECO:0000256" key="3">
    <source>
        <dbReference type="ARBA" id="ARBA00022729"/>
    </source>
</evidence>
<dbReference type="InterPro" id="IPR005468">
    <property type="entry name" value="Avidin/str"/>
</dbReference>
<accession>A0A8A4TGV3</accession>
<dbReference type="PANTHER" id="PTHR34399">
    <property type="entry name" value="AVIDIN-RELATED"/>
    <property type="match status" value="1"/>
</dbReference>
<dbReference type="SUPFAM" id="SSF50876">
    <property type="entry name" value="Avidin/streptavidin"/>
    <property type="match status" value="1"/>
</dbReference>
<gene>
    <name evidence="5" type="ORF">J3U87_27250</name>
</gene>
<name>A0A8A4TGV3_SULCO</name>
<dbReference type="KEGG" id="scor:J3U87_27250"/>
<dbReference type="Proteomes" id="UP000663929">
    <property type="component" value="Chromosome"/>
</dbReference>
<comment type="subcellular location">
    <subcellularLocation>
        <location evidence="1">Secreted</location>
    </subcellularLocation>
</comment>
<evidence type="ECO:0000256" key="2">
    <source>
        <dbReference type="ARBA" id="ARBA00022525"/>
    </source>
</evidence>